<sequence>MESGISYRVPPRHGSPPAVATAHWDEPDFITATDVLPVRVPLERVEIGRHRYVAGELGDLELVYELESSVLSVNCGVSGLDGASLPASFRIMDISAADLSLVTVIPGSLESMVVRLMLETEEPVQCLVRSSSGEQSEEASPPKPTITSTERTKEDDGDPTTKEEERVPQVVRRVHSRIVIATASVHEAGHLRDVLLFLKGGYTGKVSPNAMFLNPKTPAAKEETDVAVSLQGSTEDQPEPVTSSITFLESLPVWARYVPWWVYSRNVRISIQNVLFLYSLFSVVWALWQLYRNVHIIQHVLEPIIAGVKEVYLASVIEAFDLCLAMFTEFWMRYLSPLNVLQALLLTPVLQCLPNTQILAALKNLFTGVYGVVVVFGHGLWDMLGNLTRPVQLIWQGILNSRIAVGSLDLNRIKLSWVINLI</sequence>
<keyword evidence="3" id="KW-1185">Reference proteome</keyword>
<dbReference type="Proteomes" id="UP001174909">
    <property type="component" value="Unassembled WGS sequence"/>
</dbReference>
<feature type="compositionally biased region" description="Basic and acidic residues" evidence="1">
    <location>
        <begin position="150"/>
        <end position="167"/>
    </location>
</feature>
<name>A0AA35T9M9_GEOBA</name>
<dbReference type="EMBL" id="CASHTH010003317">
    <property type="protein sequence ID" value="CAI8043312.1"/>
    <property type="molecule type" value="Genomic_DNA"/>
</dbReference>
<comment type="caution">
    <text evidence="2">The sequence shown here is derived from an EMBL/GenBank/DDBJ whole genome shotgun (WGS) entry which is preliminary data.</text>
</comment>
<evidence type="ECO:0000256" key="1">
    <source>
        <dbReference type="SAM" id="MobiDB-lite"/>
    </source>
</evidence>
<evidence type="ECO:0000313" key="3">
    <source>
        <dbReference type="Proteomes" id="UP001174909"/>
    </source>
</evidence>
<reference evidence="2" key="1">
    <citation type="submission" date="2023-03" db="EMBL/GenBank/DDBJ databases">
        <authorList>
            <person name="Steffen K."/>
            <person name="Cardenas P."/>
        </authorList>
    </citation>
    <scope>NUCLEOTIDE SEQUENCE</scope>
</reference>
<evidence type="ECO:0000313" key="2">
    <source>
        <dbReference type="EMBL" id="CAI8043312.1"/>
    </source>
</evidence>
<feature type="non-terminal residue" evidence="2">
    <location>
        <position position="1"/>
    </location>
</feature>
<dbReference type="AlphaFoldDB" id="A0AA35T9M9"/>
<gene>
    <name evidence="2" type="ORF">GBAR_LOCUS24039</name>
</gene>
<accession>A0AA35T9M9</accession>
<organism evidence="2 3">
    <name type="scientific">Geodia barretti</name>
    <name type="common">Barrett's horny sponge</name>
    <dbReference type="NCBI Taxonomy" id="519541"/>
    <lineage>
        <taxon>Eukaryota</taxon>
        <taxon>Metazoa</taxon>
        <taxon>Porifera</taxon>
        <taxon>Demospongiae</taxon>
        <taxon>Heteroscleromorpha</taxon>
        <taxon>Tetractinellida</taxon>
        <taxon>Astrophorina</taxon>
        <taxon>Geodiidae</taxon>
        <taxon>Geodia</taxon>
    </lineage>
</organism>
<feature type="region of interest" description="Disordered" evidence="1">
    <location>
        <begin position="127"/>
        <end position="168"/>
    </location>
</feature>
<proteinExistence type="predicted"/>
<protein>
    <submittedName>
        <fullName evidence="2">Uncharacterized protein</fullName>
    </submittedName>
</protein>